<protein>
    <submittedName>
        <fullName evidence="2">Uncharacterized protein</fullName>
    </submittedName>
</protein>
<reference evidence="2" key="1">
    <citation type="submission" date="2022-03" db="EMBL/GenBank/DDBJ databases">
        <authorList>
            <person name="Martin H S."/>
        </authorList>
    </citation>
    <scope>NUCLEOTIDE SEQUENCE</scope>
</reference>
<dbReference type="Proteomes" id="UP000837857">
    <property type="component" value="Chromosome 5"/>
</dbReference>
<evidence type="ECO:0000313" key="2">
    <source>
        <dbReference type="EMBL" id="CAH2069137.1"/>
    </source>
</evidence>
<feature type="region of interest" description="Disordered" evidence="1">
    <location>
        <begin position="26"/>
        <end position="96"/>
    </location>
</feature>
<name>A0ABN8IYA5_9NEOP</name>
<organism evidence="2 3">
    <name type="scientific">Iphiclides podalirius</name>
    <name type="common">scarce swallowtail</name>
    <dbReference type="NCBI Taxonomy" id="110791"/>
    <lineage>
        <taxon>Eukaryota</taxon>
        <taxon>Metazoa</taxon>
        <taxon>Ecdysozoa</taxon>
        <taxon>Arthropoda</taxon>
        <taxon>Hexapoda</taxon>
        <taxon>Insecta</taxon>
        <taxon>Pterygota</taxon>
        <taxon>Neoptera</taxon>
        <taxon>Endopterygota</taxon>
        <taxon>Lepidoptera</taxon>
        <taxon>Glossata</taxon>
        <taxon>Ditrysia</taxon>
        <taxon>Papilionoidea</taxon>
        <taxon>Papilionidae</taxon>
        <taxon>Papilioninae</taxon>
        <taxon>Iphiclides</taxon>
    </lineage>
</organism>
<evidence type="ECO:0000256" key="1">
    <source>
        <dbReference type="SAM" id="MobiDB-lite"/>
    </source>
</evidence>
<sequence>MPKRKRSKEDTLERLQRKIQKLEEKLHRIHSDVAESGASPNREGVIPLTNSDTDTPELRPDEWLIDETPDEEIEQNQAVNSSIQPDFSDPTPLSGPSTSYNVTLTEDDLLEILGEDPSNKNNYGPEIRSELANRMSSTPVAQVAGASAATEVGASEPRTCNSTCTACTAAIIEGVMAAAPPTPPLNRVKYAGRLSLFLNQWSLITSDRKVLS</sequence>
<evidence type="ECO:0000313" key="3">
    <source>
        <dbReference type="Proteomes" id="UP000837857"/>
    </source>
</evidence>
<gene>
    <name evidence="2" type="ORF">IPOD504_LOCUS14753</name>
</gene>
<dbReference type="EMBL" id="OW152817">
    <property type="protein sequence ID" value="CAH2069137.1"/>
    <property type="molecule type" value="Genomic_DNA"/>
</dbReference>
<feature type="non-terminal residue" evidence="2">
    <location>
        <position position="1"/>
    </location>
</feature>
<proteinExistence type="predicted"/>
<feature type="compositionally biased region" description="Acidic residues" evidence="1">
    <location>
        <begin position="63"/>
        <end position="74"/>
    </location>
</feature>
<accession>A0ABN8IYA5</accession>
<keyword evidence="3" id="KW-1185">Reference proteome</keyword>
<feature type="compositionally biased region" description="Polar residues" evidence="1">
    <location>
        <begin position="75"/>
        <end position="85"/>
    </location>
</feature>